<keyword evidence="5 6" id="KW-0732">Signal</keyword>
<keyword evidence="8" id="KW-1185">Reference proteome</keyword>
<dbReference type="Proteomes" id="UP000737018">
    <property type="component" value="Unassembled WGS sequence"/>
</dbReference>
<dbReference type="PANTHER" id="PTHR31232">
    <property type="match status" value="1"/>
</dbReference>
<keyword evidence="3 6" id="KW-0713">Self-incompatibility</keyword>
<evidence type="ECO:0000313" key="7">
    <source>
        <dbReference type="EMBL" id="KAF3949333.1"/>
    </source>
</evidence>
<dbReference type="PANTHER" id="PTHR31232:SF43">
    <property type="entry name" value="S-PROTEIN HOMOLOG 29-RELATED"/>
    <property type="match status" value="1"/>
</dbReference>
<evidence type="ECO:0000256" key="2">
    <source>
        <dbReference type="ARBA" id="ARBA00005581"/>
    </source>
</evidence>
<name>A0A8J4V5L8_9ROSI</name>
<sequence length="140" mass="16161">MSPLGRVVLLLTTLMLLMSLCECDPPTTVHITDCLSNKQWLNFHCKSKNDDLGSRVLAPTNSYQFSFHPNLWATTLFYCSMYWQGDKKLHWFNIFEAQRDITCTNCFWSIKDTGPCKSLTQPNCSAGDKYVKCYNWNPSK</sequence>
<organism evidence="7 8">
    <name type="scientific">Castanea mollissima</name>
    <name type="common">Chinese chestnut</name>
    <dbReference type="NCBI Taxonomy" id="60419"/>
    <lineage>
        <taxon>Eukaryota</taxon>
        <taxon>Viridiplantae</taxon>
        <taxon>Streptophyta</taxon>
        <taxon>Embryophyta</taxon>
        <taxon>Tracheophyta</taxon>
        <taxon>Spermatophyta</taxon>
        <taxon>Magnoliopsida</taxon>
        <taxon>eudicotyledons</taxon>
        <taxon>Gunneridae</taxon>
        <taxon>Pentapetalae</taxon>
        <taxon>rosids</taxon>
        <taxon>fabids</taxon>
        <taxon>Fagales</taxon>
        <taxon>Fagaceae</taxon>
        <taxon>Castanea</taxon>
    </lineage>
</organism>
<dbReference type="EMBL" id="JRKL02006176">
    <property type="protein sequence ID" value="KAF3949333.1"/>
    <property type="molecule type" value="Genomic_DNA"/>
</dbReference>
<comment type="similarity">
    <text evidence="2 6">Belongs to the plant self-incompatibility (S1) protein family.</text>
</comment>
<evidence type="ECO:0000256" key="6">
    <source>
        <dbReference type="RuleBase" id="RU367044"/>
    </source>
</evidence>
<proteinExistence type="inferred from homology"/>
<dbReference type="InterPro" id="IPR010264">
    <property type="entry name" value="Self-incomp_S1"/>
</dbReference>
<dbReference type="AlphaFoldDB" id="A0A8J4V5L8"/>
<dbReference type="GO" id="GO:0005576">
    <property type="term" value="C:extracellular region"/>
    <property type="evidence" value="ECO:0007669"/>
    <property type="project" value="UniProtKB-SubCell"/>
</dbReference>
<reference evidence="7" key="1">
    <citation type="submission" date="2020-03" db="EMBL/GenBank/DDBJ databases">
        <title>Castanea mollissima Vanexum genome sequencing.</title>
        <authorList>
            <person name="Staton M."/>
        </authorList>
    </citation>
    <scope>NUCLEOTIDE SEQUENCE</scope>
    <source>
        <tissue evidence="7">Leaf</tissue>
    </source>
</reference>
<evidence type="ECO:0000313" key="8">
    <source>
        <dbReference type="Proteomes" id="UP000737018"/>
    </source>
</evidence>
<evidence type="ECO:0000256" key="4">
    <source>
        <dbReference type="ARBA" id="ARBA00022525"/>
    </source>
</evidence>
<feature type="chain" id="PRO_5035341332" description="S-protein homolog" evidence="6">
    <location>
        <begin position="24"/>
        <end position="140"/>
    </location>
</feature>
<evidence type="ECO:0000256" key="1">
    <source>
        <dbReference type="ARBA" id="ARBA00004613"/>
    </source>
</evidence>
<comment type="subcellular location">
    <subcellularLocation>
        <location evidence="1 6">Secreted</location>
    </subcellularLocation>
</comment>
<keyword evidence="4 6" id="KW-0964">Secreted</keyword>
<accession>A0A8J4V5L8</accession>
<gene>
    <name evidence="7" type="ORF">CMV_024789</name>
</gene>
<dbReference type="GO" id="GO:0060320">
    <property type="term" value="P:rejection of self pollen"/>
    <property type="evidence" value="ECO:0007669"/>
    <property type="project" value="UniProtKB-KW"/>
</dbReference>
<evidence type="ECO:0000256" key="3">
    <source>
        <dbReference type="ARBA" id="ARBA00022471"/>
    </source>
</evidence>
<dbReference type="OrthoDB" id="1900999at2759"/>
<protein>
    <recommendedName>
        <fullName evidence="6">S-protein homolog</fullName>
    </recommendedName>
</protein>
<comment type="caution">
    <text evidence="7">The sequence shown here is derived from an EMBL/GenBank/DDBJ whole genome shotgun (WGS) entry which is preliminary data.</text>
</comment>
<feature type="signal peptide" evidence="6">
    <location>
        <begin position="1"/>
        <end position="23"/>
    </location>
</feature>
<evidence type="ECO:0000256" key="5">
    <source>
        <dbReference type="ARBA" id="ARBA00022729"/>
    </source>
</evidence>
<dbReference type="Pfam" id="PF05938">
    <property type="entry name" value="Self-incomp_S1"/>
    <property type="match status" value="1"/>
</dbReference>